<name>F0RQM2_DEIPM</name>
<feature type="transmembrane region" description="Helical" evidence="2">
    <location>
        <begin position="51"/>
        <end position="70"/>
    </location>
</feature>
<geneLocation type="plasmid" evidence="3 4">
    <name>pDEIPR02</name>
</geneLocation>
<keyword evidence="4" id="KW-1185">Reference proteome</keyword>
<reference evidence="3 4" key="2">
    <citation type="journal article" date="2012" name="Stand. Genomic Sci.">
        <title>Complete genome sequence of the orange-red pigmented, radioresistant Deinococcus proteolyticus type strain (MRP(T)).</title>
        <authorList>
            <person name="Copeland A."/>
            <person name="Zeytun A."/>
            <person name="Yassawong M."/>
            <person name="Nolan M."/>
            <person name="Lucas S."/>
            <person name="Hammon N."/>
            <person name="Deshpande S."/>
            <person name="Cheng J.F."/>
            <person name="Han C."/>
            <person name="Tapia R."/>
            <person name="Goodwin L.A."/>
            <person name="Pitluck S."/>
            <person name="Mavromatis K."/>
            <person name="Liolios K."/>
            <person name="Pagani I."/>
            <person name="Ivanova N."/>
            <person name="Mikhailova N."/>
            <person name="Pati A."/>
            <person name="Chen A."/>
            <person name="Palaniappan K."/>
            <person name="Land M."/>
            <person name="Hauser L."/>
            <person name="Jeffries C.D."/>
            <person name="Brambilla E.M."/>
            <person name="Rohde M."/>
            <person name="Sikorski J."/>
            <person name="Pukall R."/>
            <person name="Goker M."/>
            <person name="Detter J.C."/>
            <person name="Woyke T."/>
            <person name="Bristow J."/>
            <person name="Eisen J.A."/>
            <person name="Markowitz V."/>
            <person name="Hugenholtz P."/>
            <person name="Kyrpides N.C."/>
            <person name="Klenk H.P."/>
            <person name="Lapidus A."/>
        </authorList>
    </citation>
    <scope>NUCLEOTIDE SEQUENCE [LARGE SCALE GENOMIC DNA]</scope>
    <source>
        <strain evidence="4">ATCC 35074 / DSM 20540 / JCM 6276 / NBRC 101906 / NCIMB 13154 / VKM Ac-1939 / CCM 2703 / MRP</strain>
        <plasmid evidence="4">Plasmid pDEIPR02</plasmid>
    </source>
</reference>
<proteinExistence type="predicted"/>
<keyword evidence="3" id="KW-0614">Plasmid</keyword>
<evidence type="ECO:0000256" key="1">
    <source>
        <dbReference type="SAM" id="MobiDB-lite"/>
    </source>
</evidence>
<evidence type="ECO:0000313" key="3">
    <source>
        <dbReference type="EMBL" id="ADY27581.1"/>
    </source>
</evidence>
<dbReference type="HOGENOM" id="CLU_2129359_0_0_0"/>
<feature type="compositionally biased region" description="Basic and acidic residues" evidence="1">
    <location>
        <begin position="80"/>
        <end position="95"/>
    </location>
</feature>
<dbReference type="RefSeq" id="WP_013615935.1">
    <property type="nucleotide sequence ID" value="NC_015162.1"/>
</dbReference>
<sequence length="113" mass="12774">MPTPPPVPDTPEALAIKRFLYNNFWPLSALVMKNPNPPKKPLTPEEKRERAGNIGMTVLTIISLPFAFLLGGGNSHRRGHPDTRSTEEKDFERHGVHGQHYWEPYLDPHGNAK</sequence>
<dbReference type="Proteomes" id="UP000007718">
    <property type="component" value="Plasmid pDEIPR02"/>
</dbReference>
<dbReference type="KEGG" id="dpt:Deipr_2464"/>
<protein>
    <submittedName>
        <fullName evidence="3">Uncharacterized protein</fullName>
    </submittedName>
</protein>
<keyword evidence="2" id="KW-0812">Transmembrane</keyword>
<reference evidence="4" key="1">
    <citation type="submission" date="2011-02" db="EMBL/GenBank/DDBJ databases">
        <title>The complete sequence of plasmid2 of Deinococcus proteolyticus DSM 20540.</title>
        <authorList>
            <consortium name="US DOE Joint Genome Institute (JGI-PGF)"/>
            <person name="Lucas S."/>
            <person name="Copeland A."/>
            <person name="Lapidus A."/>
            <person name="Bruce D."/>
            <person name="Goodwin L."/>
            <person name="Pitluck S."/>
            <person name="Kyrpides N."/>
            <person name="Mavromatis K."/>
            <person name="Pagani I."/>
            <person name="Ivanova N."/>
            <person name="Ovchinnikova G."/>
            <person name="Zeytun A."/>
            <person name="Detter J.C."/>
            <person name="Han C."/>
            <person name="Land M."/>
            <person name="Hauser L."/>
            <person name="Markowitz V."/>
            <person name="Cheng J.-F."/>
            <person name="Hugenholtz P."/>
            <person name="Woyke T."/>
            <person name="Wu D."/>
            <person name="Pukall R."/>
            <person name="Steenblock K."/>
            <person name="Brambilla E."/>
            <person name="Klenk H.-P."/>
            <person name="Eisen J.A."/>
        </authorList>
    </citation>
    <scope>NUCLEOTIDE SEQUENCE [LARGE SCALE GENOMIC DNA]</scope>
    <source>
        <strain evidence="4">ATCC 35074 / DSM 20540 / JCM 6276 / NBRC 101906 / NCIMB 13154 / VKM Ac-1939 / CCM 2703 / MRP</strain>
        <plasmid evidence="4">Plasmid pDEIPR02</plasmid>
    </source>
</reference>
<accession>F0RQM2</accession>
<keyword evidence="2" id="KW-0472">Membrane</keyword>
<feature type="region of interest" description="Disordered" evidence="1">
    <location>
        <begin position="73"/>
        <end position="113"/>
    </location>
</feature>
<evidence type="ECO:0000313" key="4">
    <source>
        <dbReference type="Proteomes" id="UP000007718"/>
    </source>
</evidence>
<evidence type="ECO:0000256" key="2">
    <source>
        <dbReference type="SAM" id="Phobius"/>
    </source>
</evidence>
<organism evidence="3 4">
    <name type="scientific">Deinococcus proteolyticus (strain ATCC 35074 / DSM 20540 / JCM 6276 / NBRC 101906 / NCIMB 13154 / VKM Ac-1939 / CCM 2703 / MRP)</name>
    <dbReference type="NCBI Taxonomy" id="693977"/>
    <lineage>
        <taxon>Bacteria</taxon>
        <taxon>Thermotogati</taxon>
        <taxon>Deinococcota</taxon>
        <taxon>Deinococci</taxon>
        <taxon>Deinococcales</taxon>
        <taxon>Deinococcaceae</taxon>
        <taxon>Deinococcus</taxon>
    </lineage>
</organism>
<dbReference type="AlphaFoldDB" id="F0RQM2"/>
<keyword evidence="2" id="KW-1133">Transmembrane helix</keyword>
<dbReference type="EMBL" id="CP002538">
    <property type="protein sequence ID" value="ADY27581.1"/>
    <property type="molecule type" value="Genomic_DNA"/>
</dbReference>
<gene>
    <name evidence="3" type="ordered locus">Deipr_2464</name>
</gene>